<evidence type="ECO:0000256" key="3">
    <source>
        <dbReference type="ARBA" id="ARBA00022679"/>
    </source>
</evidence>
<dbReference type="Gene3D" id="1.10.510.10">
    <property type="entry name" value="Transferase(Phosphotransferase) domain 1"/>
    <property type="match status" value="1"/>
</dbReference>
<dbReference type="EMBL" id="JBHLZU010000032">
    <property type="protein sequence ID" value="MFB9909008.1"/>
    <property type="molecule type" value="Genomic_DNA"/>
</dbReference>
<sequence length="571" mass="61716">MAQETRPGRVIDGRYRLVRPLGAGGFGRVWEARDELLDIDVAVKELWLPPALSADEQAERLTRATREARNAAQLRDHPNVVAVHDVVIDDEIPWIIMGLVTGKSLEKHLVDGPLSAELTSRVATALLNALEAAHDAGIVHRDVKPANVLLADNGDILLADFGIAVHHTDTALTATGMLIGSVEYMAPERLNGHDGRAESDLYSLGVTLYQAVEGVSPFRRDTPTATLTAVLLEDAPPLTCTGGLATLITELLNKDPARRPDIAQARGLLEASREPTKKFEKESEQTKKAEETPKRPTMVGPPSGPVKQDGRKKGPPKRPAPVAIALGVVAVLIGWFAVRGDLAQGVSAFVDQVFSSNTTTRSAPPTTSRGTTTTTRRQTTTTPPRKTTTTTFNSADLDQESSDKTPVTASALLPSSFTDSKNVGYTRRGSDVRECVSNYMSQDVRNLLLRSGCRNAVTGTYVDRSNQILVMVWVVPMADAKTAKTAYDNYDSGAWGILCPQNGAGSEICDNNKDTSRAMRSGYRLRTHRYLVKSTAVYINLTRDNSAKPWLDAAANEAVDAAGPKNYSGNR</sequence>
<evidence type="ECO:0000313" key="11">
    <source>
        <dbReference type="Proteomes" id="UP001589693"/>
    </source>
</evidence>
<comment type="caution">
    <text evidence="10">The sequence shown here is derived from an EMBL/GenBank/DDBJ whole genome shotgun (WGS) entry which is preliminary data.</text>
</comment>
<feature type="region of interest" description="Disordered" evidence="8">
    <location>
        <begin position="267"/>
        <end position="318"/>
    </location>
</feature>
<dbReference type="InterPro" id="IPR008271">
    <property type="entry name" value="Ser/Thr_kinase_AS"/>
</dbReference>
<accession>A0ABV6A746</accession>
<evidence type="ECO:0000256" key="5">
    <source>
        <dbReference type="ARBA" id="ARBA00022777"/>
    </source>
</evidence>
<dbReference type="PROSITE" id="PS50011">
    <property type="entry name" value="PROTEIN_KINASE_DOM"/>
    <property type="match status" value="1"/>
</dbReference>
<dbReference type="SMART" id="SM00220">
    <property type="entry name" value="S_TKc"/>
    <property type="match status" value="1"/>
</dbReference>
<name>A0ABV6A746_9PSEU</name>
<dbReference type="SUPFAM" id="SSF56112">
    <property type="entry name" value="Protein kinase-like (PK-like)"/>
    <property type="match status" value="1"/>
</dbReference>
<proteinExistence type="predicted"/>
<dbReference type="EC" id="2.7.11.1" evidence="1"/>
<evidence type="ECO:0000256" key="7">
    <source>
        <dbReference type="PROSITE-ProRule" id="PRU10141"/>
    </source>
</evidence>
<keyword evidence="4 7" id="KW-0547">Nucleotide-binding</keyword>
<dbReference type="PROSITE" id="PS00107">
    <property type="entry name" value="PROTEIN_KINASE_ATP"/>
    <property type="match status" value="1"/>
</dbReference>
<reference evidence="10 11" key="1">
    <citation type="submission" date="2024-09" db="EMBL/GenBank/DDBJ databases">
        <authorList>
            <person name="Sun Q."/>
            <person name="Mori K."/>
        </authorList>
    </citation>
    <scope>NUCLEOTIDE SEQUENCE [LARGE SCALE GENOMIC DNA]</scope>
    <source>
        <strain evidence="10 11">TBRC 7907</strain>
    </source>
</reference>
<dbReference type="RefSeq" id="WP_377861278.1">
    <property type="nucleotide sequence ID" value="NZ_JBHLZU010000032.1"/>
</dbReference>
<feature type="compositionally biased region" description="Basic and acidic residues" evidence="8">
    <location>
        <begin position="271"/>
        <end position="294"/>
    </location>
</feature>
<organism evidence="10 11">
    <name type="scientific">Allokutzneria oryzae</name>
    <dbReference type="NCBI Taxonomy" id="1378989"/>
    <lineage>
        <taxon>Bacteria</taxon>
        <taxon>Bacillati</taxon>
        <taxon>Actinomycetota</taxon>
        <taxon>Actinomycetes</taxon>
        <taxon>Pseudonocardiales</taxon>
        <taxon>Pseudonocardiaceae</taxon>
        <taxon>Allokutzneria</taxon>
    </lineage>
</organism>
<dbReference type="Gene3D" id="3.30.200.20">
    <property type="entry name" value="Phosphorylase Kinase, domain 1"/>
    <property type="match status" value="1"/>
</dbReference>
<gene>
    <name evidence="10" type="ORF">ACFFQA_34145</name>
</gene>
<evidence type="ECO:0000259" key="9">
    <source>
        <dbReference type="PROSITE" id="PS50011"/>
    </source>
</evidence>
<protein>
    <recommendedName>
        <fullName evidence="1">non-specific serine/threonine protein kinase</fullName>
        <ecNumber evidence="1">2.7.11.1</ecNumber>
    </recommendedName>
</protein>
<keyword evidence="6 7" id="KW-0067">ATP-binding</keyword>
<dbReference type="Pfam" id="PF00069">
    <property type="entry name" value="Pkinase"/>
    <property type="match status" value="1"/>
</dbReference>
<evidence type="ECO:0000256" key="4">
    <source>
        <dbReference type="ARBA" id="ARBA00022741"/>
    </source>
</evidence>
<evidence type="ECO:0000313" key="10">
    <source>
        <dbReference type="EMBL" id="MFB9909008.1"/>
    </source>
</evidence>
<dbReference type="InterPro" id="IPR011009">
    <property type="entry name" value="Kinase-like_dom_sf"/>
</dbReference>
<dbReference type="Proteomes" id="UP001589693">
    <property type="component" value="Unassembled WGS sequence"/>
</dbReference>
<dbReference type="InterPro" id="IPR017441">
    <property type="entry name" value="Protein_kinase_ATP_BS"/>
</dbReference>
<dbReference type="InterPro" id="IPR000719">
    <property type="entry name" value="Prot_kinase_dom"/>
</dbReference>
<evidence type="ECO:0000256" key="1">
    <source>
        <dbReference type="ARBA" id="ARBA00012513"/>
    </source>
</evidence>
<evidence type="ECO:0000256" key="2">
    <source>
        <dbReference type="ARBA" id="ARBA00022527"/>
    </source>
</evidence>
<dbReference type="GO" id="GO:0004674">
    <property type="term" value="F:protein serine/threonine kinase activity"/>
    <property type="evidence" value="ECO:0007669"/>
    <property type="project" value="UniProtKB-EC"/>
</dbReference>
<dbReference type="PROSITE" id="PS00108">
    <property type="entry name" value="PROTEIN_KINASE_ST"/>
    <property type="match status" value="1"/>
</dbReference>
<dbReference type="PANTHER" id="PTHR43289">
    <property type="entry name" value="MITOGEN-ACTIVATED PROTEIN KINASE KINASE KINASE 20-RELATED"/>
    <property type="match status" value="1"/>
</dbReference>
<feature type="binding site" evidence="7">
    <location>
        <position position="44"/>
    </location>
    <ligand>
        <name>ATP</name>
        <dbReference type="ChEBI" id="CHEBI:30616"/>
    </ligand>
</feature>
<dbReference type="CDD" id="cd14014">
    <property type="entry name" value="STKc_PknB_like"/>
    <property type="match status" value="1"/>
</dbReference>
<dbReference type="PANTHER" id="PTHR43289:SF6">
    <property type="entry name" value="SERINE_THREONINE-PROTEIN KINASE NEKL-3"/>
    <property type="match status" value="1"/>
</dbReference>
<feature type="compositionally biased region" description="Low complexity" evidence="8">
    <location>
        <begin position="357"/>
        <end position="391"/>
    </location>
</feature>
<feature type="domain" description="Protein kinase" evidence="9">
    <location>
        <begin position="15"/>
        <end position="277"/>
    </location>
</feature>
<keyword evidence="5 10" id="KW-0418">Kinase</keyword>
<evidence type="ECO:0000256" key="6">
    <source>
        <dbReference type="ARBA" id="ARBA00022840"/>
    </source>
</evidence>
<keyword evidence="11" id="KW-1185">Reference proteome</keyword>
<keyword evidence="2" id="KW-0723">Serine/threonine-protein kinase</keyword>
<keyword evidence="3 10" id="KW-0808">Transferase</keyword>
<feature type="region of interest" description="Disordered" evidence="8">
    <location>
        <begin position="357"/>
        <end position="403"/>
    </location>
</feature>
<evidence type="ECO:0000256" key="8">
    <source>
        <dbReference type="SAM" id="MobiDB-lite"/>
    </source>
</evidence>